<dbReference type="EMBL" id="QNUK01000040">
    <property type="protein sequence ID" value="KAF5905807.1"/>
    <property type="molecule type" value="Genomic_DNA"/>
</dbReference>
<evidence type="ECO:0000313" key="2">
    <source>
        <dbReference type="EMBL" id="KAF5905807.1"/>
    </source>
</evidence>
<dbReference type="Proteomes" id="UP000727407">
    <property type="component" value="Unassembled WGS sequence"/>
</dbReference>
<dbReference type="AlphaFoldDB" id="A0A8J4X6C6"/>
<evidence type="ECO:0000313" key="3">
    <source>
        <dbReference type="Proteomes" id="UP000727407"/>
    </source>
</evidence>
<feature type="region of interest" description="Disordered" evidence="1">
    <location>
        <begin position="40"/>
        <end position="66"/>
    </location>
</feature>
<reference evidence="2" key="1">
    <citation type="submission" date="2020-07" db="EMBL/GenBank/DDBJ databases">
        <title>Clarias magur genome sequencing, assembly and annotation.</title>
        <authorList>
            <person name="Kushwaha B."/>
            <person name="Kumar R."/>
            <person name="Das P."/>
            <person name="Joshi C.G."/>
            <person name="Kumar D."/>
            <person name="Nagpure N.S."/>
            <person name="Pandey M."/>
            <person name="Agarwal S."/>
            <person name="Srivastava S."/>
            <person name="Singh M."/>
            <person name="Sahoo L."/>
            <person name="Jayasankar P."/>
            <person name="Meher P.K."/>
            <person name="Koringa P.G."/>
            <person name="Iquebal M.A."/>
            <person name="Das S.P."/>
            <person name="Bit A."/>
            <person name="Patnaik S."/>
            <person name="Patel N."/>
            <person name="Shah T.M."/>
            <person name="Hinsu A."/>
            <person name="Jena J.K."/>
        </authorList>
    </citation>
    <scope>NUCLEOTIDE SEQUENCE</scope>
    <source>
        <strain evidence="2">CIFAMagur01</strain>
        <tissue evidence="2">Testis</tissue>
    </source>
</reference>
<name>A0A8J4X6C6_CLAMG</name>
<proteinExistence type="predicted"/>
<keyword evidence="3" id="KW-1185">Reference proteome</keyword>
<gene>
    <name evidence="2" type="ORF">DAT39_004561</name>
</gene>
<comment type="caution">
    <text evidence="2">The sequence shown here is derived from an EMBL/GenBank/DDBJ whole genome shotgun (WGS) entry which is preliminary data.</text>
</comment>
<protein>
    <submittedName>
        <fullName evidence="2">Uncharacterized protein</fullName>
    </submittedName>
</protein>
<accession>A0A8J4X6C6</accession>
<sequence>PNLVHPRWSKSTAVPYCLIEILQNRAHSLPFSCNANHSSDTSVQPFQQPLHGNLARPGKNVPPRHTRPYYRRASACFFSQRGNYKSRSVPLLCHDSPNNDHRAFYRLSNEQERTVKHAH</sequence>
<organism evidence="2 3">
    <name type="scientific">Clarias magur</name>
    <name type="common">Asian catfish</name>
    <name type="synonym">Macropteronotus magur</name>
    <dbReference type="NCBI Taxonomy" id="1594786"/>
    <lineage>
        <taxon>Eukaryota</taxon>
        <taxon>Metazoa</taxon>
        <taxon>Chordata</taxon>
        <taxon>Craniata</taxon>
        <taxon>Vertebrata</taxon>
        <taxon>Euteleostomi</taxon>
        <taxon>Actinopterygii</taxon>
        <taxon>Neopterygii</taxon>
        <taxon>Teleostei</taxon>
        <taxon>Ostariophysi</taxon>
        <taxon>Siluriformes</taxon>
        <taxon>Clariidae</taxon>
        <taxon>Clarias</taxon>
    </lineage>
</organism>
<evidence type="ECO:0000256" key="1">
    <source>
        <dbReference type="SAM" id="MobiDB-lite"/>
    </source>
</evidence>
<feature type="non-terminal residue" evidence="2">
    <location>
        <position position="1"/>
    </location>
</feature>